<dbReference type="AlphaFoldDB" id="A0A7J0FIR7"/>
<organism evidence="1 2">
    <name type="scientific">Actinidia rufa</name>
    <dbReference type="NCBI Taxonomy" id="165716"/>
    <lineage>
        <taxon>Eukaryota</taxon>
        <taxon>Viridiplantae</taxon>
        <taxon>Streptophyta</taxon>
        <taxon>Embryophyta</taxon>
        <taxon>Tracheophyta</taxon>
        <taxon>Spermatophyta</taxon>
        <taxon>Magnoliopsida</taxon>
        <taxon>eudicotyledons</taxon>
        <taxon>Gunneridae</taxon>
        <taxon>Pentapetalae</taxon>
        <taxon>asterids</taxon>
        <taxon>Ericales</taxon>
        <taxon>Actinidiaceae</taxon>
        <taxon>Actinidia</taxon>
    </lineage>
</organism>
<accession>A0A7J0FIR7</accession>
<evidence type="ECO:0000313" key="2">
    <source>
        <dbReference type="Proteomes" id="UP000585474"/>
    </source>
</evidence>
<gene>
    <name evidence="1" type="ORF">Acr_12g0010140</name>
</gene>
<evidence type="ECO:0000313" key="1">
    <source>
        <dbReference type="EMBL" id="GFY98473.1"/>
    </source>
</evidence>
<proteinExistence type="predicted"/>
<comment type="caution">
    <text evidence="1">The sequence shown here is derived from an EMBL/GenBank/DDBJ whole genome shotgun (WGS) entry which is preliminary data.</text>
</comment>
<sequence length="226" mass="24308">MSAGGECDPQEMTAVAVAVAVAASAEKEAAERYLIVTWALPYSAAGDSIPIEELDANVVEMYVQDEGHETIVIQNTLSSQSIMVSERELLRMGRVRVPGLHVAGAAEKPKSSAVPSIVLKLAPEAYNIYVVARHRLLTTSANALSTSDVLLEPTGGPLKQTLTQQVVSESRWLAIYGWQHTDTMGLQETLDGAEEIQGDSRWNKVHAAYIAYGKVALDGVMVDGSR</sequence>
<name>A0A7J0FIR7_9ERIC</name>
<protein>
    <submittedName>
        <fullName evidence="1">Uncharacterized protein</fullName>
    </submittedName>
</protein>
<dbReference type="EMBL" id="BJWL01000012">
    <property type="protein sequence ID" value="GFY98473.1"/>
    <property type="molecule type" value="Genomic_DNA"/>
</dbReference>
<dbReference type="Proteomes" id="UP000585474">
    <property type="component" value="Unassembled WGS sequence"/>
</dbReference>
<reference evidence="1 2" key="1">
    <citation type="submission" date="2019-07" db="EMBL/GenBank/DDBJ databases">
        <title>De Novo Assembly of kiwifruit Actinidia rufa.</title>
        <authorList>
            <person name="Sugita-Konishi S."/>
            <person name="Sato K."/>
            <person name="Mori E."/>
            <person name="Abe Y."/>
            <person name="Kisaki G."/>
            <person name="Hamano K."/>
            <person name="Suezawa K."/>
            <person name="Otani M."/>
            <person name="Fukuda T."/>
            <person name="Manabe T."/>
            <person name="Gomi K."/>
            <person name="Tabuchi M."/>
            <person name="Akimitsu K."/>
            <person name="Kataoka I."/>
        </authorList>
    </citation>
    <scope>NUCLEOTIDE SEQUENCE [LARGE SCALE GENOMIC DNA]</scope>
    <source>
        <strain evidence="2">cv. Fuchu</strain>
    </source>
</reference>
<keyword evidence="2" id="KW-1185">Reference proteome</keyword>